<dbReference type="KEGG" id="aten:116291007"/>
<keyword evidence="3" id="KW-0472">Membrane</keyword>
<proteinExistence type="predicted"/>
<protein>
    <submittedName>
        <fullName evidence="7">CD59 glycoprotein-like</fullName>
    </submittedName>
</protein>
<dbReference type="SMART" id="SM00134">
    <property type="entry name" value="LU"/>
    <property type="match status" value="1"/>
</dbReference>
<sequence>MKTALVIVLIILVFVPEAYPIKCYVCQSSDGNCKTGEKDCTSLVDTCLKTVVGKSVTKSCTTSDGCDLAKSACDKSGECKTYCCKKDLCNGSLNLKPLAATVFLAPVAAVVLYLM</sequence>
<dbReference type="SUPFAM" id="SSF57302">
    <property type="entry name" value="Snake toxin-like"/>
    <property type="match status" value="1"/>
</dbReference>
<keyword evidence="2" id="KW-1015">Disulfide bond</keyword>
<keyword evidence="3" id="KW-1133">Transmembrane helix</keyword>
<feature type="domain" description="UPAR/Ly6" evidence="5">
    <location>
        <begin position="21"/>
        <end position="100"/>
    </location>
</feature>
<name>A0A6P8HMV9_ACTTE</name>
<dbReference type="RefSeq" id="XP_031553990.1">
    <property type="nucleotide sequence ID" value="XM_031698130.1"/>
</dbReference>
<dbReference type="OrthoDB" id="10319032at2759"/>
<evidence type="ECO:0000256" key="4">
    <source>
        <dbReference type="SAM" id="SignalP"/>
    </source>
</evidence>
<dbReference type="InterPro" id="IPR016054">
    <property type="entry name" value="LY6_UPA_recep-like"/>
</dbReference>
<evidence type="ECO:0000256" key="2">
    <source>
        <dbReference type="ARBA" id="ARBA00023157"/>
    </source>
</evidence>
<dbReference type="GeneID" id="116291007"/>
<dbReference type="FunCoup" id="A0A6P8HMV9">
    <property type="interactions" value="569"/>
</dbReference>
<dbReference type="GO" id="GO:0098552">
    <property type="term" value="C:side of membrane"/>
    <property type="evidence" value="ECO:0007669"/>
    <property type="project" value="UniProtKB-KW"/>
</dbReference>
<keyword evidence="6" id="KW-1185">Reference proteome</keyword>
<evidence type="ECO:0000313" key="6">
    <source>
        <dbReference type="Proteomes" id="UP000515163"/>
    </source>
</evidence>
<keyword evidence="3" id="KW-0812">Transmembrane</keyword>
<dbReference type="Gene3D" id="2.10.60.10">
    <property type="entry name" value="CD59"/>
    <property type="match status" value="1"/>
</dbReference>
<evidence type="ECO:0000259" key="5">
    <source>
        <dbReference type="SMART" id="SM00134"/>
    </source>
</evidence>
<organism evidence="6 7">
    <name type="scientific">Actinia tenebrosa</name>
    <name type="common">Australian red waratah sea anemone</name>
    <dbReference type="NCBI Taxonomy" id="6105"/>
    <lineage>
        <taxon>Eukaryota</taxon>
        <taxon>Metazoa</taxon>
        <taxon>Cnidaria</taxon>
        <taxon>Anthozoa</taxon>
        <taxon>Hexacorallia</taxon>
        <taxon>Actiniaria</taxon>
        <taxon>Actiniidae</taxon>
        <taxon>Actinia</taxon>
    </lineage>
</organism>
<evidence type="ECO:0000313" key="7">
    <source>
        <dbReference type="RefSeq" id="XP_031553990.1"/>
    </source>
</evidence>
<feature type="signal peptide" evidence="4">
    <location>
        <begin position="1"/>
        <end position="20"/>
    </location>
</feature>
<dbReference type="AlphaFoldDB" id="A0A6P8HMV9"/>
<reference evidence="7" key="1">
    <citation type="submission" date="2025-08" db="UniProtKB">
        <authorList>
            <consortium name="RefSeq"/>
        </authorList>
    </citation>
    <scope>IDENTIFICATION</scope>
    <source>
        <tissue evidence="7">Tentacle</tissue>
    </source>
</reference>
<evidence type="ECO:0000256" key="1">
    <source>
        <dbReference type="ARBA" id="ARBA00022729"/>
    </source>
</evidence>
<dbReference type="PANTHER" id="PTHR10036:SF3">
    <property type="entry name" value="PROTEIN SLEEPLESS-RELATED"/>
    <property type="match status" value="1"/>
</dbReference>
<evidence type="ECO:0000256" key="3">
    <source>
        <dbReference type="SAM" id="Phobius"/>
    </source>
</evidence>
<dbReference type="InterPro" id="IPR045860">
    <property type="entry name" value="Snake_toxin-like_sf"/>
</dbReference>
<feature type="chain" id="PRO_5027553069" evidence="4">
    <location>
        <begin position="21"/>
        <end position="115"/>
    </location>
</feature>
<dbReference type="Proteomes" id="UP000515163">
    <property type="component" value="Unplaced"/>
</dbReference>
<accession>A0A6P8HMV9</accession>
<feature type="transmembrane region" description="Helical" evidence="3">
    <location>
        <begin position="95"/>
        <end position="114"/>
    </location>
</feature>
<dbReference type="InParanoid" id="A0A6P8HMV9"/>
<keyword evidence="1 4" id="KW-0732">Signal</keyword>
<gene>
    <name evidence="7" type="primary">LOC116291007</name>
</gene>
<dbReference type="PANTHER" id="PTHR10036">
    <property type="entry name" value="CD59 GLYCOPROTEIN"/>
    <property type="match status" value="1"/>
</dbReference>